<dbReference type="GO" id="GO:0009097">
    <property type="term" value="P:isoleucine biosynthetic process"/>
    <property type="evidence" value="ECO:0007669"/>
    <property type="project" value="TreeGrafter"/>
</dbReference>
<dbReference type="Pfam" id="PF00291">
    <property type="entry name" value="PALP"/>
    <property type="match status" value="1"/>
</dbReference>
<comment type="cofactor">
    <cofactor evidence="1">
        <name>pyridoxal 5'-phosphate</name>
        <dbReference type="ChEBI" id="CHEBI:597326"/>
    </cofactor>
</comment>
<evidence type="ECO:0000313" key="6">
    <source>
        <dbReference type="Proteomes" id="UP000183769"/>
    </source>
</evidence>
<name>A0A1I5Q210_9EURY</name>
<evidence type="ECO:0000256" key="1">
    <source>
        <dbReference type="ARBA" id="ARBA00001933"/>
    </source>
</evidence>
<protein>
    <submittedName>
        <fullName evidence="5">Threonine synthase</fullName>
    </submittedName>
</protein>
<dbReference type="GO" id="GO:0004794">
    <property type="term" value="F:threonine deaminase activity"/>
    <property type="evidence" value="ECO:0007669"/>
    <property type="project" value="TreeGrafter"/>
</dbReference>
<evidence type="ECO:0000259" key="4">
    <source>
        <dbReference type="Pfam" id="PF00291"/>
    </source>
</evidence>
<reference evidence="6" key="1">
    <citation type="submission" date="2016-10" db="EMBL/GenBank/DDBJ databases">
        <authorList>
            <person name="Varghese N."/>
            <person name="Submissions S."/>
        </authorList>
    </citation>
    <scope>NUCLEOTIDE SEQUENCE [LARGE SCALE GENOMIC DNA]</scope>
    <source>
        <strain evidence="6">CGMCC 1.10329</strain>
    </source>
</reference>
<dbReference type="GO" id="GO:0003941">
    <property type="term" value="F:L-serine ammonia-lyase activity"/>
    <property type="evidence" value="ECO:0007669"/>
    <property type="project" value="TreeGrafter"/>
</dbReference>
<dbReference type="EMBL" id="FOXI01000003">
    <property type="protein sequence ID" value="SFP40050.1"/>
    <property type="molecule type" value="Genomic_DNA"/>
</dbReference>
<dbReference type="GO" id="GO:0006567">
    <property type="term" value="P:L-threonine catabolic process"/>
    <property type="evidence" value="ECO:0007669"/>
    <property type="project" value="TreeGrafter"/>
</dbReference>
<dbReference type="InterPro" id="IPR050147">
    <property type="entry name" value="Ser/Thr_Dehydratase"/>
</dbReference>
<dbReference type="RefSeq" id="WP_074876557.1">
    <property type="nucleotide sequence ID" value="NZ_FOXI01000003.1"/>
</dbReference>
<dbReference type="Proteomes" id="UP000183769">
    <property type="component" value="Unassembled WGS sequence"/>
</dbReference>
<accession>A0A1I5Q210</accession>
<gene>
    <name evidence="5" type="ORF">SAMN05216277_103210</name>
</gene>
<feature type="domain" description="Tryptophan synthase beta chain-like PALP" evidence="4">
    <location>
        <begin position="67"/>
        <end position="363"/>
    </location>
</feature>
<evidence type="ECO:0000256" key="3">
    <source>
        <dbReference type="ARBA" id="ARBA00023239"/>
    </source>
</evidence>
<organism evidence="5 6">
    <name type="scientific">Halolamina pelagica</name>
    <dbReference type="NCBI Taxonomy" id="699431"/>
    <lineage>
        <taxon>Archaea</taxon>
        <taxon>Methanobacteriati</taxon>
        <taxon>Methanobacteriota</taxon>
        <taxon>Stenosarchaea group</taxon>
        <taxon>Halobacteria</taxon>
        <taxon>Halobacteriales</taxon>
        <taxon>Haloferacaceae</taxon>
    </lineage>
</organism>
<dbReference type="GO" id="GO:0006565">
    <property type="term" value="P:L-serine catabolic process"/>
    <property type="evidence" value="ECO:0007669"/>
    <property type="project" value="TreeGrafter"/>
</dbReference>
<evidence type="ECO:0000313" key="5">
    <source>
        <dbReference type="EMBL" id="SFP40050.1"/>
    </source>
</evidence>
<dbReference type="InterPro" id="IPR036052">
    <property type="entry name" value="TrpB-like_PALP_sf"/>
</dbReference>
<dbReference type="PANTHER" id="PTHR48078:SF6">
    <property type="entry name" value="L-THREONINE DEHYDRATASE CATABOLIC TDCB"/>
    <property type="match status" value="1"/>
</dbReference>
<keyword evidence="6" id="KW-1185">Reference proteome</keyword>
<dbReference type="InterPro" id="IPR001926">
    <property type="entry name" value="TrpB-like_PALP"/>
</dbReference>
<keyword evidence="2" id="KW-0663">Pyridoxal phosphate</keyword>
<dbReference type="AlphaFoldDB" id="A0A1I5Q210"/>
<keyword evidence="3" id="KW-0456">Lyase</keyword>
<dbReference type="Gene3D" id="3.40.50.1100">
    <property type="match status" value="2"/>
</dbReference>
<dbReference type="SUPFAM" id="SSF53686">
    <property type="entry name" value="Tryptophan synthase beta subunit-like PLP-dependent enzymes"/>
    <property type="match status" value="1"/>
</dbReference>
<proteinExistence type="predicted"/>
<dbReference type="OrthoDB" id="6371at2157"/>
<evidence type="ECO:0000256" key="2">
    <source>
        <dbReference type="ARBA" id="ARBA00022898"/>
    </source>
</evidence>
<sequence length="388" mass="39841">MTRVCWRCDARTDDHRRVRCDCGEPLWLETDPDAAPDSFPTCVESMWDVLPLLGVDSPSPGNGLPAAAGGTPLVRTESLDTDGVAVHVKPEGLNPTGSFKDRGTAFGIAAALERGEDRVGTVSHGNMAESVAAGAAAAGMDCTVLVPADIADERLAAIARHGPRLVRVDGDYGRLYHEALEVGREAGVRFLNSDAPWRVAGQATTALEVLVQLDDAPDALVLPVSSGGHASGTWQAVRALTGAGLLDSPPKLCFVQAAACAPIAEAYARGDDEVTPVEGGETIAYSIANADPPSGSRALAAARATDGAVVAVDDAAIERAGERFAGAGLAVEPASATTLAALEPLRDARVLDRGDTAVLVATGRGFGDPDAAIETEHVELAAVGSLFA</sequence>
<dbReference type="PANTHER" id="PTHR48078">
    <property type="entry name" value="THREONINE DEHYDRATASE, MITOCHONDRIAL-RELATED"/>
    <property type="match status" value="1"/>
</dbReference>